<dbReference type="RefSeq" id="WP_138602333.1">
    <property type="nucleotide sequence ID" value="NZ_VCIA01000001.1"/>
</dbReference>
<evidence type="ECO:0000313" key="4">
    <source>
        <dbReference type="Proteomes" id="UP000306980"/>
    </source>
</evidence>
<feature type="chain" id="PRO_5039596988" evidence="1">
    <location>
        <begin position="20"/>
        <end position="345"/>
    </location>
</feature>
<dbReference type="Proteomes" id="UP000306980">
    <property type="component" value="Unassembled WGS sequence"/>
</dbReference>
<name>A0A5S3QIE3_9BACI</name>
<dbReference type="SUPFAM" id="SSF53850">
    <property type="entry name" value="Periplasmic binding protein-like II"/>
    <property type="match status" value="1"/>
</dbReference>
<comment type="caution">
    <text evidence="3">The sequence shown here is derived from an EMBL/GenBank/DDBJ whole genome shotgun (WGS) entry which is preliminary data.</text>
</comment>
<dbReference type="Gene3D" id="3.40.190.10">
    <property type="entry name" value="Periplasmic binding protein-like II"/>
    <property type="match status" value="1"/>
</dbReference>
<feature type="domain" description="ABC-type glycine betaine transport system substrate-binding" evidence="2">
    <location>
        <begin position="45"/>
        <end position="323"/>
    </location>
</feature>
<accession>A0A5S3QIE3</accession>
<evidence type="ECO:0000256" key="1">
    <source>
        <dbReference type="SAM" id="SignalP"/>
    </source>
</evidence>
<sequence length="345" mass="38404">MMKCIKMLRPMLLFTSVVAVILLAACGSETNANSEGDESQATKDKIVFSDLGWNSIRFHNQVAATILEEGYDYQTKVTTASMSIGLKGLQNGDIDVTMEIWGDKMGDAYDEALDDGKVKQVGINFGDTKRGYFVPTYVIEGDEERGIEPMAPDLKSINDLPKYKDVFAKSSNKKGEIIGAPSMWGAAKAFEQKMETYNLSNTFKYVDPGSGTGLNVSLTKAYEAGEPWIGYAYSPSWVLGKYDMTLLEEPEYDKETWEKNYGTAFPDQDVPIAINAELAETAPDAVKVLKNYQTSNKLTNEALVYMNDNDANAKEAATWWMNKHTDIWTEWVPDDVAEEVEKAIK</sequence>
<protein>
    <submittedName>
        <fullName evidence="3">ABC transporter substrate-binding protein</fullName>
    </submittedName>
</protein>
<dbReference type="GO" id="GO:0043190">
    <property type="term" value="C:ATP-binding cassette (ABC) transporter complex"/>
    <property type="evidence" value="ECO:0007669"/>
    <property type="project" value="InterPro"/>
</dbReference>
<dbReference type="InterPro" id="IPR007210">
    <property type="entry name" value="ABC_Gly_betaine_transp_sub-bd"/>
</dbReference>
<dbReference type="EMBL" id="VCIA01000001">
    <property type="protein sequence ID" value="TMN21684.1"/>
    <property type="molecule type" value="Genomic_DNA"/>
</dbReference>
<reference evidence="3 4" key="1">
    <citation type="submission" date="2019-05" db="EMBL/GenBank/DDBJ databases">
        <title>Genomic analysis of Lentibacillus sp. NKC220-2.</title>
        <authorList>
            <person name="Oh Y.J."/>
        </authorList>
    </citation>
    <scope>NUCLEOTIDE SEQUENCE [LARGE SCALE GENOMIC DNA]</scope>
    <source>
        <strain evidence="3 4">NKC220-2</strain>
    </source>
</reference>
<feature type="signal peptide" evidence="1">
    <location>
        <begin position="1"/>
        <end position="19"/>
    </location>
</feature>
<dbReference type="AlphaFoldDB" id="A0A5S3QIE3"/>
<keyword evidence="1" id="KW-0732">Signal</keyword>
<evidence type="ECO:0000313" key="3">
    <source>
        <dbReference type="EMBL" id="TMN21684.1"/>
    </source>
</evidence>
<dbReference type="PROSITE" id="PS51257">
    <property type="entry name" value="PROKAR_LIPOPROTEIN"/>
    <property type="match status" value="1"/>
</dbReference>
<evidence type="ECO:0000259" key="2">
    <source>
        <dbReference type="Pfam" id="PF04069"/>
    </source>
</evidence>
<proteinExistence type="predicted"/>
<dbReference type="Pfam" id="PF04069">
    <property type="entry name" value="OpuAC"/>
    <property type="match status" value="1"/>
</dbReference>
<dbReference type="OrthoDB" id="9801163at2"/>
<dbReference type="Gene3D" id="3.40.190.100">
    <property type="entry name" value="Glycine betaine-binding periplasmic protein, domain 2"/>
    <property type="match status" value="1"/>
</dbReference>
<dbReference type="CDD" id="cd13641">
    <property type="entry name" value="PBP2_HisX_like"/>
    <property type="match status" value="1"/>
</dbReference>
<dbReference type="GO" id="GO:0022857">
    <property type="term" value="F:transmembrane transporter activity"/>
    <property type="evidence" value="ECO:0007669"/>
    <property type="project" value="InterPro"/>
</dbReference>
<organism evidence="3 4">
    <name type="scientific">Lentibacillus cibarius</name>
    <dbReference type="NCBI Taxonomy" id="2583219"/>
    <lineage>
        <taxon>Bacteria</taxon>
        <taxon>Bacillati</taxon>
        <taxon>Bacillota</taxon>
        <taxon>Bacilli</taxon>
        <taxon>Bacillales</taxon>
        <taxon>Bacillaceae</taxon>
        <taxon>Lentibacillus</taxon>
    </lineage>
</organism>
<gene>
    <name evidence="3" type="ORF">FFL34_05835</name>
</gene>